<dbReference type="PANTHER" id="PTHR43653:SF1">
    <property type="entry name" value="CYTOCHROME C-TYPE BIOGENESIS PROTEIN CCMF"/>
    <property type="match status" value="1"/>
</dbReference>
<comment type="subcellular location">
    <subcellularLocation>
        <location evidence="1">Cell inner membrane</location>
        <topology evidence="1">Multi-pass membrane protein</topology>
    </subcellularLocation>
</comment>
<name>A0A418V7H0_9DEIO</name>
<evidence type="ECO:0000256" key="4">
    <source>
        <dbReference type="ARBA" id="ARBA00022519"/>
    </source>
</evidence>
<keyword evidence="3" id="KW-1003">Cell membrane</keyword>
<sequence>MTEFLGLAFSPLGAAGTLALLFAFAFTLYALISGVMAGRRGDSRLEQSTRLALWGNFFFVTLAIGTLEYAILNDDFSVRYVAEHSMSVSPTWVKVVTLWAALEGSILLWAWVLSLYAFLVSLTARRDVLRPWVMSVQALSVLFFVGLNLTIASPFAPVVDVPQQGMGPNPLLQNHWMMAVHPVLMYLGFVGLSVPFAYAVAALITGRLGESWLIQTRRWTMVAWGFLSAAILAGGWWSYEILGWGGYWAWDPVENASFIPWLLATAFIHSVQIQERRRMLKVWNVYLIVFAYAATVLGTFLTRSGVVESVHAFSNGPIGPLFLGFFTVLVILGAGLATWRLPHIRDPHSLDHPVSREGAVLAGNVLFVVFAALVVLATLFPILMEATRGFRTIVGPTFYDRFAIPLGLLLLLFMGVGPMLPWRRLNGSLWQSVRAPALAALLGTALSFVLGVRNIGLALCVGLCLYNLVGLGQLVWDSARARGGLGRLPGLVREHPRRYGAYLAHLGIVMIALGIGFSSTYKARQEVTLQVNKPQTVLGKTVTLTALGTQERPERFSSVATVQVGQETLTPKMNTYVNQPGQPVAMPAVKYHFMGDTYVTLLKAEHDQKWATVAVIDSPMVSWLWWGMLLLMLGTGLSLGAPVRELAPRVTPAARPAKETSEGLTA</sequence>
<dbReference type="InterPro" id="IPR003567">
    <property type="entry name" value="Cyt_c_biogenesis"/>
</dbReference>
<evidence type="ECO:0000259" key="12">
    <source>
        <dbReference type="Pfam" id="PF16327"/>
    </source>
</evidence>
<dbReference type="GO" id="GO:0020037">
    <property type="term" value="F:heme binding"/>
    <property type="evidence" value="ECO:0007669"/>
    <property type="project" value="InterPro"/>
</dbReference>
<keyword evidence="7 10" id="KW-1133">Transmembrane helix</keyword>
<feature type="domain" description="Cytochrome c-type biogenesis protein CcmF C-terminal" evidence="12">
    <location>
        <begin position="330"/>
        <end position="639"/>
    </location>
</feature>
<evidence type="ECO:0000256" key="6">
    <source>
        <dbReference type="ARBA" id="ARBA00022748"/>
    </source>
</evidence>
<evidence type="ECO:0000256" key="9">
    <source>
        <dbReference type="ARBA" id="ARBA00037230"/>
    </source>
</evidence>
<keyword evidence="4" id="KW-0997">Cell inner membrane</keyword>
<evidence type="ECO:0000256" key="10">
    <source>
        <dbReference type="SAM" id="Phobius"/>
    </source>
</evidence>
<feature type="transmembrane region" description="Helical" evidence="10">
    <location>
        <begin position="285"/>
        <end position="306"/>
    </location>
</feature>
<gene>
    <name evidence="13" type="ORF">D3875_11220</name>
</gene>
<evidence type="ECO:0000256" key="5">
    <source>
        <dbReference type="ARBA" id="ARBA00022692"/>
    </source>
</evidence>
<feature type="transmembrane region" description="Helical" evidence="10">
    <location>
        <begin position="12"/>
        <end position="32"/>
    </location>
</feature>
<dbReference type="InterPro" id="IPR032523">
    <property type="entry name" value="CcmF_C"/>
</dbReference>
<comment type="function">
    <text evidence="9">Required for the biogenesis of c-type cytochromes. Possible subunit of a heme lyase.</text>
</comment>
<feature type="transmembrane region" description="Helical" evidence="10">
    <location>
        <begin position="360"/>
        <end position="382"/>
    </location>
</feature>
<keyword evidence="13" id="KW-0456">Lyase</keyword>
<evidence type="ECO:0000256" key="8">
    <source>
        <dbReference type="ARBA" id="ARBA00023136"/>
    </source>
</evidence>
<dbReference type="PRINTS" id="PR01410">
    <property type="entry name" value="CCBIOGENESIS"/>
</dbReference>
<feature type="transmembrane region" description="Helical" evidence="10">
    <location>
        <begin position="218"/>
        <end position="237"/>
    </location>
</feature>
<dbReference type="AlphaFoldDB" id="A0A418V7H0"/>
<feature type="transmembrane region" description="Helical" evidence="10">
    <location>
        <begin position="318"/>
        <end position="339"/>
    </location>
</feature>
<dbReference type="PANTHER" id="PTHR43653">
    <property type="entry name" value="CYTOCHROME C ASSEMBLY PROTEIN-RELATED"/>
    <property type="match status" value="1"/>
</dbReference>
<evidence type="ECO:0000259" key="11">
    <source>
        <dbReference type="Pfam" id="PF01578"/>
    </source>
</evidence>
<reference evidence="13 14" key="1">
    <citation type="submission" date="2018-09" db="EMBL/GenBank/DDBJ databases">
        <authorList>
            <person name="Zhu H."/>
        </authorList>
    </citation>
    <scope>NUCLEOTIDE SEQUENCE [LARGE SCALE GENOMIC DNA]</scope>
    <source>
        <strain evidence="13 14">K2S05-167</strain>
    </source>
</reference>
<dbReference type="PRINTS" id="PR01411">
    <property type="entry name" value="CCMFBIOGNSIS"/>
</dbReference>
<feature type="transmembrane region" description="Helical" evidence="10">
    <location>
        <begin position="432"/>
        <end position="450"/>
    </location>
</feature>
<feature type="transmembrane region" description="Helical" evidence="10">
    <location>
        <begin position="402"/>
        <end position="420"/>
    </location>
</feature>
<protein>
    <submittedName>
        <fullName evidence="13">Heme lyase CcmF/NrfE family subunit</fullName>
    </submittedName>
</protein>
<dbReference type="EMBL" id="QYUJ01000014">
    <property type="protein sequence ID" value="RJF72043.1"/>
    <property type="molecule type" value="Genomic_DNA"/>
</dbReference>
<accession>A0A418V7H0</accession>
<feature type="transmembrane region" description="Helical" evidence="10">
    <location>
        <begin position="623"/>
        <end position="641"/>
    </location>
</feature>
<keyword evidence="14" id="KW-1185">Reference proteome</keyword>
<keyword evidence="8 10" id="KW-0472">Membrane</keyword>
<evidence type="ECO:0000256" key="7">
    <source>
        <dbReference type="ARBA" id="ARBA00022989"/>
    </source>
</evidence>
<keyword evidence="6" id="KW-0201">Cytochrome c-type biogenesis</keyword>
<dbReference type="GO" id="GO:0017004">
    <property type="term" value="P:cytochrome complex assembly"/>
    <property type="evidence" value="ECO:0007669"/>
    <property type="project" value="UniProtKB-KW"/>
</dbReference>
<comment type="similarity">
    <text evidence="2">Belongs to the CcmF/CycK/Ccl1/NrfE/CcsA family.</text>
</comment>
<dbReference type="Pfam" id="PF16327">
    <property type="entry name" value="CcmF_C"/>
    <property type="match status" value="1"/>
</dbReference>
<evidence type="ECO:0000313" key="14">
    <source>
        <dbReference type="Proteomes" id="UP000286287"/>
    </source>
</evidence>
<dbReference type="InterPro" id="IPR002541">
    <property type="entry name" value="Cyt_c_assembly"/>
</dbReference>
<dbReference type="GO" id="GO:0016829">
    <property type="term" value="F:lyase activity"/>
    <property type="evidence" value="ECO:0007669"/>
    <property type="project" value="UniProtKB-KW"/>
</dbReference>
<dbReference type="RefSeq" id="WP_119763788.1">
    <property type="nucleotide sequence ID" value="NZ_QYUJ01000014.1"/>
</dbReference>
<feature type="transmembrane region" description="Helical" evidence="10">
    <location>
        <begin position="92"/>
        <end position="120"/>
    </location>
</feature>
<evidence type="ECO:0000256" key="2">
    <source>
        <dbReference type="ARBA" id="ARBA00009186"/>
    </source>
</evidence>
<feature type="transmembrane region" description="Helical" evidence="10">
    <location>
        <begin position="53"/>
        <end position="72"/>
    </location>
</feature>
<dbReference type="Proteomes" id="UP000286287">
    <property type="component" value="Unassembled WGS sequence"/>
</dbReference>
<dbReference type="OrthoDB" id="9761451at2"/>
<evidence type="ECO:0000256" key="3">
    <source>
        <dbReference type="ARBA" id="ARBA00022475"/>
    </source>
</evidence>
<dbReference type="InterPro" id="IPR003568">
    <property type="entry name" value="Cyt_c_biogenesis_CcmF"/>
</dbReference>
<feature type="transmembrane region" description="Helical" evidence="10">
    <location>
        <begin position="176"/>
        <end position="206"/>
    </location>
</feature>
<feature type="domain" description="Cytochrome c assembly protein" evidence="11">
    <location>
        <begin position="99"/>
        <end position="304"/>
    </location>
</feature>
<evidence type="ECO:0000313" key="13">
    <source>
        <dbReference type="EMBL" id="RJF72043.1"/>
    </source>
</evidence>
<feature type="transmembrane region" description="Helical" evidence="10">
    <location>
        <begin position="257"/>
        <end position="273"/>
    </location>
</feature>
<keyword evidence="5 10" id="KW-0812">Transmembrane</keyword>
<evidence type="ECO:0000256" key="1">
    <source>
        <dbReference type="ARBA" id="ARBA00004429"/>
    </source>
</evidence>
<dbReference type="GO" id="GO:0005886">
    <property type="term" value="C:plasma membrane"/>
    <property type="evidence" value="ECO:0007669"/>
    <property type="project" value="UniProtKB-SubCell"/>
</dbReference>
<dbReference type="Pfam" id="PF01578">
    <property type="entry name" value="Cytochrom_C_asm"/>
    <property type="match status" value="1"/>
</dbReference>
<proteinExistence type="inferred from homology"/>
<feature type="transmembrane region" description="Helical" evidence="10">
    <location>
        <begin position="132"/>
        <end position="156"/>
    </location>
</feature>
<organism evidence="13 14">
    <name type="scientific">Deinococcus cavernae</name>
    <dbReference type="NCBI Taxonomy" id="2320857"/>
    <lineage>
        <taxon>Bacteria</taxon>
        <taxon>Thermotogati</taxon>
        <taxon>Deinococcota</taxon>
        <taxon>Deinococci</taxon>
        <taxon>Deinococcales</taxon>
        <taxon>Deinococcaceae</taxon>
        <taxon>Deinococcus</taxon>
    </lineage>
</organism>
<comment type="caution">
    <text evidence="13">The sequence shown here is derived from an EMBL/GenBank/DDBJ whole genome shotgun (WGS) entry which is preliminary data.</text>
</comment>
<feature type="transmembrane region" description="Helical" evidence="10">
    <location>
        <begin position="499"/>
        <end position="517"/>
    </location>
</feature>
<dbReference type="GO" id="GO:0015232">
    <property type="term" value="F:heme transmembrane transporter activity"/>
    <property type="evidence" value="ECO:0007669"/>
    <property type="project" value="InterPro"/>
</dbReference>